<dbReference type="PANTHER" id="PTHR21262:SF36">
    <property type="entry name" value="BIFUNCTIONAL (P)PPGPP SYNTHASE_HYDROLASE SPOT"/>
    <property type="match status" value="1"/>
</dbReference>
<proteinExistence type="predicted"/>
<feature type="non-terminal residue" evidence="1">
    <location>
        <position position="102"/>
    </location>
</feature>
<gene>
    <name evidence="1" type="ORF">METZ01_LOCUS383200</name>
</gene>
<dbReference type="GO" id="GO:0005886">
    <property type="term" value="C:plasma membrane"/>
    <property type="evidence" value="ECO:0007669"/>
    <property type="project" value="TreeGrafter"/>
</dbReference>
<evidence type="ECO:0000313" key="1">
    <source>
        <dbReference type="EMBL" id="SVD30346.1"/>
    </source>
</evidence>
<dbReference type="GO" id="GO:0008728">
    <property type="term" value="F:GTP diphosphokinase activity"/>
    <property type="evidence" value="ECO:0007669"/>
    <property type="project" value="TreeGrafter"/>
</dbReference>
<sequence>MKIICQQELVDVVKAYDPDADEIALNEAYVFSMSRHRTQTRASGEPYFSHPLEVAGILASLKLDPASIITALLHDTVEDGVATMAEIEGQFGPVIGRLVEGV</sequence>
<protein>
    <recommendedName>
        <fullName evidence="2">HD domain-containing protein</fullName>
    </recommendedName>
</protein>
<dbReference type="EMBL" id="UINC01142169">
    <property type="protein sequence ID" value="SVD30346.1"/>
    <property type="molecule type" value="Genomic_DNA"/>
</dbReference>
<dbReference type="AlphaFoldDB" id="A0A382U7S5"/>
<dbReference type="GO" id="GO:0008893">
    <property type="term" value="F:guanosine-3',5'-bis(diphosphate) 3'-diphosphatase activity"/>
    <property type="evidence" value="ECO:0007669"/>
    <property type="project" value="TreeGrafter"/>
</dbReference>
<dbReference type="GO" id="GO:0015969">
    <property type="term" value="P:guanosine tetraphosphate metabolic process"/>
    <property type="evidence" value="ECO:0007669"/>
    <property type="project" value="TreeGrafter"/>
</dbReference>
<accession>A0A382U7S5</accession>
<organism evidence="1">
    <name type="scientific">marine metagenome</name>
    <dbReference type="NCBI Taxonomy" id="408172"/>
    <lineage>
        <taxon>unclassified sequences</taxon>
        <taxon>metagenomes</taxon>
        <taxon>ecological metagenomes</taxon>
    </lineage>
</organism>
<dbReference type="GO" id="GO:0042594">
    <property type="term" value="P:response to starvation"/>
    <property type="evidence" value="ECO:0007669"/>
    <property type="project" value="TreeGrafter"/>
</dbReference>
<dbReference type="SUPFAM" id="SSF109604">
    <property type="entry name" value="HD-domain/PDEase-like"/>
    <property type="match status" value="1"/>
</dbReference>
<dbReference type="Gene3D" id="1.10.3210.10">
    <property type="entry name" value="Hypothetical protein af1432"/>
    <property type="match status" value="1"/>
</dbReference>
<evidence type="ECO:0008006" key="2">
    <source>
        <dbReference type="Google" id="ProtNLM"/>
    </source>
</evidence>
<reference evidence="1" key="1">
    <citation type="submission" date="2018-05" db="EMBL/GenBank/DDBJ databases">
        <authorList>
            <person name="Lanie J.A."/>
            <person name="Ng W.-L."/>
            <person name="Kazmierczak K.M."/>
            <person name="Andrzejewski T.M."/>
            <person name="Davidsen T.M."/>
            <person name="Wayne K.J."/>
            <person name="Tettelin H."/>
            <person name="Glass J.I."/>
            <person name="Rusch D."/>
            <person name="Podicherti R."/>
            <person name="Tsui H.-C.T."/>
            <person name="Winkler M.E."/>
        </authorList>
    </citation>
    <scope>NUCLEOTIDE SEQUENCE</scope>
</reference>
<name>A0A382U7S5_9ZZZZ</name>
<dbReference type="PANTHER" id="PTHR21262">
    <property type="entry name" value="GUANOSINE-3',5'-BIS DIPHOSPHATE 3'-PYROPHOSPHOHYDROLASE"/>
    <property type="match status" value="1"/>
</dbReference>
<dbReference type="Pfam" id="PF13328">
    <property type="entry name" value="HD_4"/>
    <property type="match status" value="1"/>
</dbReference>